<accession>A0ABU6MDS8</accession>
<comment type="similarity">
    <text evidence="5">Belongs to the ATP-dependent AMP-binding enzyme family. DltA subfamily.</text>
</comment>
<feature type="domain" description="AMP-dependent synthetase/ligase" evidence="6">
    <location>
        <begin position="10"/>
        <end position="362"/>
    </location>
</feature>
<evidence type="ECO:0000259" key="7">
    <source>
        <dbReference type="Pfam" id="PF13193"/>
    </source>
</evidence>
<evidence type="ECO:0000256" key="1">
    <source>
        <dbReference type="ARBA" id="ARBA00022490"/>
    </source>
</evidence>
<dbReference type="InterPro" id="IPR010071">
    <property type="entry name" value="AA_adenyl_dom"/>
</dbReference>
<dbReference type="InterPro" id="IPR020845">
    <property type="entry name" value="AMP-binding_CS"/>
</dbReference>
<reference evidence="8 9" key="1">
    <citation type="submission" date="2023-03" db="EMBL/GenBank/DDBJ databases">
        <title>Bacillus Genome Sequencing.</title>
        <authorList>
            <person name="Dunlap C."/>
        </authorList>
    </citation>
    <scope>NUCLEOTIDE SEQUENCE [LARGE SCALE GENOMIC DNA]</scope>
    <source>
        <strain evidence="8 9">B-23453</strain>
    </source>
</reference>
<keyword evidence="9" id="KW-1185">Reference proteome</keyword>
<feature type="binding site" evidence="5">
    <location>
        <position position="494"/>
    </location>
    <ligand>
        <name>ATP</name>
        <dbReference type="ChEBI" id="CHEBI:30616"/>
    </ligand>
</feature>
<dbReference type="RefSeq" id="WP_066267555.1">
    <property type="nucleotide sequence ID" value="NZ_JARMAB010000008.1"/>
</dbReference>
<evidence type="ECO:0000313" key="8">
    <source>
        <dbReference type="EMBL" id="MED1202819.1"/>
    </source>
</evidence>
<evidence type="ECO:0000256" key="5">
    <source>
        <dbReference type="HAMAP-Rule" id="MF_00593"/>
    </source>
</evidence>
<comment type="subcellular location">
    <subcellularLocation>
        <location evidence="5">Cytoplasm</location>
    </subcellularLocation>
</comment>
<comment type="caution">
    <text evidence="8">The sequence shown here is derived from an EMBL/GenBank/DDBJ whole genome shotgun (WGS) entry which is preliminary data.</text>
</comment>
<protein>
    <recommendedName>
        <fullName evidence="5">D-alanine--D-alanyl carrier protein ligase</fullName>
        <shortName evidence="5">DCL</shortName>
        <ecNumber evidence="5">6.2.1.54</ecNumber>
    </recommendedName>
    <alternativeName>
        <fullName evidence="5">D-alanine--poly(phosphoribitol) ligase subunit 1</fullName>
    </alternativeName>
    <alternativeName>
        <fullName evidence="5">D-alanine-activating enzyme</fullName>
        <shortName evidence="5">DAE</shortName>
    </alternativeName>
</protein>
<evidence type="ECO:0000259" key="6">
    <source>
        <dbReference type="Pfam" id="PF00501"/>
    </source>
</evidence>
<feature type="binding site" evidence="5">
    <location>
        <position position="494"/>
    </location>
    <ligand>
        <name>D-alanine</name>
        <dbReference type="ChEBI" id="CHEBI:57416"/>
    </ligand>
</feature>
<comment type="function">
    <text evidence="5">Catalyzes the first step in the D-alanylation of lipoteichoic acid (LTA), the activation of D-alanine and its transfer onto the D-alanyl carrier protein (Dcp) DltC. In an ATP-dependent two-step reaction, forms a high energy D-alanyl-AMP intermediate, followed by transfer of the D-alanyl residue as a thiol ester to the phosphopantheinyl prosthetic group of the Dcp. D-alanylation of LTA plays an important role in modulating the properties of the cell wall in Gram-positive bacteria, influencing the net charge of the cell wall.</text>
</comment>
<dbReference type="NCBIfam" id="TIGR01733">
    <property type="entry name" value="AA-adenyl-dom"/>
    <property type="match status" value="1"/>
</dbReference>
<keyword evidence="2 5" id="KW-0436">Ligase</keyword>
<evidence type="ECO:0000256" key="4">
    <source>
        <dbReference type="ARBA" id="ARBA00022840"/>
    </source>
</evidence>
<sequence>MKLLKTIQQISQKYPERDAFVNGEVVLSYGDLWEKSNRLASYIGSLQLEPKSPIMVYGHMDPEMLISFLASVKSGHPYIPVDISIPADRVSSIMERSQSGLMISTVEKVPESLNEGTQLILSEHLQHILGSSEQTNENEEAWVSEEDNFYIIYTSGSTGNPKGVQINVNNLESFVNWMLKDFSIQENRRFLNQAPFSFDLSVMDLYPSLCSGGTLIVATKDLIAQPKRLFEALEKGNIQVWTSTPSFAQMCLMDPSFNDQMIPAMEVFLFCGEVLSTQTARQLKERFPKAKVFNSYGPTEATVAVTALEVTDEILEAHHALPIGYIKDDCQLLVVDEEGQPVNEGEKGELIIVGPSVSKGYLGEKALTEKSFFVHNGQRAYKTGDAGYIKEGLAYYQGRLDFQVKVHGYRMELEEIEFHIQKSQYVEACVVVPFYKDDKVDYLSAFIVPASHSFEKDYQLTSAIKKELGDLIPAYMVPRKFVYCKSLPMTPNGKVDRKQLVNGVLA</sequence>
<gene>
    <name evidence="5 8" type="primary">dltA</name>
    <name evidence="8" type="ORF">P4T90_06900</name>
</gene>
<feature type="binding site" evidence="5">
    <location>
        <begin position="396"/>
        <end position="399"/>
    </location>
    <ligand>
        <name>ATP</name>
        <dbReference type="ChEBI" id="CHEBI:30616"/>
    </ligand>
</feature>
<comment type="pathway">
    <text evidence="5">Cell wall biogenesis; lipoteichoic acid biosynthesis.</text>
</comment>
<dbReference type="Gene3D" id="3.30.300.30">
    <property type="match status" value="1"/>
</dbReference>
<feature type="binding site" evidence="5">
    <location>
        <position position="385"/>
    </location>
    <ligand>
        <name>ATP</name>
        <dbReference type="ChEBI" id="CHEBI:30616"/>
    </ligand>
</feature>
<dbReference type="InterPro" id="IPR044507">
    <property type="entry name" value="DltA-like"/>
</dbReference>
<dbReference type="InterPro" id="IPR010072">
    <property type="entry name" value="DltA"/>
</dbReference>
<dbReference type="NCBIfam" id="TIGR01734">
    <property type="entry name" value="D-ala-DACP-lig"/>
    <property type="match status" value="1"/>
</dbReference>
<dbReference type="Proteomes" id="UP001341444">
    <property type="component" value="Unassembled WGS sequence"/>
</dbReference>
<dbReference type="CDD" id="cd05945">
    <property type="entry name" value="DltA"/>
    <property type="match status" value="1"/>
</dbReference>
<dbReference type="Pfam" id="PF13193">
    <property type="entry name" value="AMP-binding_C"/>
    <property type="match status" value="1"/>
</dbReference>
<feature type="binding site" evidence="5">
    <location>
        <position position="303"/>
    </location>
    <ligand>
        <name>D-alanine</name>
        <dbReference type="ChEBI" id="CHEBI:57416"/>
    </ligand>
</feature>
<evidence type="ECO:0000256" key="2">
    <source>
        <dbReference type="ARBA" id="ARBA00022598"/>
    </source>
</evidence>
<dbReference type="GO" id="GO:0016874">
    <property type="term" value="F:ligase activity"/>
    <property type="evidence" value="ECO:0007669"/>
    <property type="project" value="UniProtKB-KW"/>
</dbReference>
<dbReference type="PANTHER" id="PTHR45398:SF1">
    <property type="entry name" value="ENZYME, PUTATIVE (JCVI)-RELATED"/>
    <property type="match status" value="1"/>
</dbReference>
<evidence type="ECO:0000256" key="3">
    <source>
        <dbReference type="ARBA" id="ARBA00022741"/>
    </source>
</evidence>
<evidence type="ECO:0000313" key="9">
    <source>
        <dbReference type="Proteomes" id="UP001341444"/>
    </source>
</evidence>
<dbReference type="HAMAP" id="MF_00593">
    <property type="entry name" value="DltA"/>
    <property type="match status" value="1"/>
</dbReference>
<keyword evidence="4 5" id="KW-0067">ATP-binding</keyword>
<comment type="caution">
    <text evidence="5">Lacks conserved residue(s) required for the propagation of feature annotation.</text>
</comment>
<dbReference type="InterPro" id="IPR042099">
    <property type="entry name" value="ANL_N_sf"/>
</dbReference>
<organism evidence="8 9">
    <name type="scientific">Heyndrickxia acidicola</name>
    <dbReference type="NCBI Taxonomy" id="209389"/>
    <lineage>
        <taxon>Bacteria</taxon>
        <taxon>Bacillati</taxon>
        <taxon>Bacillota</taxon>
        <taxon>Bacilli</taxon>
        <taxon>Bacillales</taxon>
        <taxon>Bacillaceae</taxon>
        <taxon>Heyndrickxia</taxon>
    </lineage>
</organism>
<dbReference type="NCBIfam" id="NF003417">
    <property type="entry name" value="PRK04813.1"/>
    <property type="match status" value="1"/>
</dbReference>
<feature type="binding site" evidence="5">
    <location>
        <begin position="154"/>
        <end position="155"/>
    </location>
    <ligand>
        <name>ATP</name>
        <dbReference type="ChEBI" id="CHEBI:30616"/>
    </ligand>
</feature>
<feature type="domain" description="AMP-binding enzyme C-terminal" evidence="7">
    <location>
        <begin position="415"/>
        <end position="494"/>
    </location>
</feature>
<dbReference type="EC" id="6.2.1.54" evidence="5"/>
<keyword evidence="1 5" id="KW-0963">Cytoplasm</keyword>
<dbReference type="Gene3D" id="3.40.50.12780">
    <property type="entry name" value="N-terminal domain of ligase-like"/>
    <property type="match status" value="1"/>
</dbReference>
<name>A0ABU6MDS8_9BACI</name>
<dbReference type="Pfam" id="PF00501">
    <property type="entry name" value="AMP-binding"/>
    <property type="match status" value="1"/>
</dbReference>
<dbReference type="PROSITE" id="PS00455">
    <property type="entry name" value="AMP_BINDING"/>
    <property type="match status" value="1"/>
</dbReference>
<dbReference type="InterPro" id="IPR000873">
    <property type="entry name" value="AMP-dep_synth/lig_dom"/>
</dbReference>
<feature type="binding site" evidence="5">
    <location>
        <position position="199"/>
    </location>
    <ligand>
        <name>D-alanine</name>
        <dbReference type="ChEBI" id="CHEBI:57416"/>
    </ligand>
</feature>
<dbReference type="EMBL" id="JARMAB010000008">
    <property type="protein sequence ID" value="MED1202819.1"/>
    <property type="molecule type" value="Genomic_DNA"/>
</dbReference>
<dbReference type="InterPro" id="IPR045851">
    <property type="entry name" value="AMP-bd_C_sf"/>
</dbReference>
<dbReference type="SUPFAM" id="SSF56801">
    <property type="entry name" value="Acetyl-CoA synthetase-like"/>
    <property type="match status" value="1"/>
</dbReference>
<proteinExistence type="inferred from homology"/>
<dbReference type="InterPro" id="IPR025110">
    <property type="entry name" value="AMP-bd_C"/>
</dbReference>
<dbReference type="PANTHER" id="PTHR45398">
    <property type="match status" value="1"/>
</dbReference>
<comment type="catalytic activity">
    <reaction evidence="5">
        <text>holo-[D-alanyl-carrier protein] + D-alanine + ATP = D-alanyl-[D-alanyl-carrier protein] + AMP + diphosphate</text>
        <dbReference type="Rhea" id="RHEA:55132"/>
        <dbReference type="Rhea" id="RHEA-COMP:14102"/>
        <dbReference type="Rhea" id="RHEA-COMP:14103"/>
        <dbReference type="ChEBI" id="CHEBI:30616"/>
        <dbReference type="ChEBI" id="CHEBI:33019"/>
        <dbReference type="ChEBI" id="CHEBI:57416"/>
        <dbReference type="ChEBI" id="CHEBI:64479"/>
        <dbReference type="ChEBI" id="CHEBI:138620"/>
        <dbReference type="ChEBI" id="CHEBI:456215"/>
        <dbReference type="EC" id="6.2.1.54"/>
    </reaction>
</comment>
<keyword evidence="3 5" id="KW-0547">Nucleotide-binding</keyword>